<comment type="caution">
    <text evidence="1">The sequence shown here is derived from an EMBL/GenBank/DDBJ whole genome shotgun (WGS) entry which is preliminary data.</text>
</comment>
<accession>A0AB34IX73</accession>
<name>A0AB34IX73_PRYPA</name>
<dbReference type="AlphaFoldDB" id="A0AB34IX73"/>
<dbReference type="Proteomes" id="UP001515480">
    <property type="component" value="Unassembled WGS sequence"/>
</dbReference>
<sequence>MVAVEEVVWMVEEAEEVVGRVALKVARVGMAALVVEVNLEVILEAEAAPESQSQIRGEEAISADLVEVEEVYLGAEDMVARVETVALAEAAVCLALALWAEVLTEGTEEMEEN</sequence>
<proteinExistence type="predicted"/>
<dbReference type="EMBL" id="JBGBPQ010000016">
    <property type="protein sequence ID" value="KAL1508567.1"/>
    <property type="molecule type" value="Genomic_DNA"/>
</dbReference>
<evidence type="ECO:0000313" key="1">
    <source>
        <dbReference type="EMBL" id="KAL1508567.1"/>
    </source>
</evidence>
<keyword evidence="2" id="KW-1185">Reference proteome</keyword>
<reference evidence="1 2" key="1">
    <citation type="journal article" date="2024" name="Science">
        <title>Giant polyketide synthase enzymes in the biosynthesis of giant marine polyether toxins.</title>
        <authorList>
            <person name="Fallon T.R."/>
            <person name="Shende V.V."/>
            <person name="Wierzbicki I.H."/>
            <person name="Pendleton A.L."/>
            <person name="Watervoot N.F."/>
            <person name="Auber R.P."/>
            <person name="Gonzalez D.J."/>
            <person name="Wisecaver J.H."/>
            <person name="Moore B.S."/>
        </authorList>
    </citation>
    <scope>NUCLEOTIDE SEQUENCE [LARGE SCALE GENOMIC DNA]</scope>
    <source>
        <strain evidence="1 2">12B1</strain>
    </source>
</reference>
<protein>
    <submittedName>
        <fullName evidence="1">Uncharacterized protein</fullName>
    </submittedName>
</protein>
<organism evidence="1 2">
    <name type="scientific">Prymnesium parvum</name>
    <name type="common">Toxic golden alga</name>
    <dbReference type="NCBI Taxonomy" id="97485"/>
    <lineage>
        <taxon>Eukaryota</taxon>
        <taxon>Haptista</taxon>
        <taxon>Haptophyta</taxon>
        <taxon>Prymnesiophyceae</taxon>
        <taxon>Prymnesiales</taxon>
        <taxon>Prymnesiaceae</taxon>
        <taxon>Prymnesium</taxon>
    </lineage>
</organism>
<evidence type="ECO:0000313" key="2">
    <source>
        <dbReference type="Proteomes" id="UP001515480"/>
    </source>
</evidence>
<gene>
    <name evidence="1" type="ORF">AB1Y20_004666</name>
</gene>